<dbReference type="Pfam" id="PF02706">
    <property type="entry name" value="Wzz"/>
    <property type="match status" value="1"/>
</dbReference>
<sequence length="774" mass="82507">MVLGSSQLQTARMFRVSPVAPRLLAGGALPGRAGRPGSRETPRDEGVALGDLSRLLRRHWLAILLPTLAAFALSLAFVQIVPPRYTGEAKLLLESRDSALTRPQQERGDVPQPIDEQAVASQVQVVMSRDIAREAIKRLGLVGNREFDPMVEGVGPVQRALVMLSLLPNPLDRDPEDRILETYFNRLLVYPAGKSRILTIEFRSRDPELSARGANTIAELYLASLAAAKVDTARFASTWLGSNIDTLRSRVAEAEAKVEAFRARNGLIGGAAGTAGTQPIGTQQLTELSTQLTQARAAQADAAAKAKLIKDMLRDGRAFEIPDVANNELIRRLVEQRITLRAQLALESRTLLPQHPRIKELNAQLADLEGQIRAAADRTVRTLENDARIAGSRVETLQAAVESQRDVVAKGNTSEVQLRALEREAKVQREQLESYLARYREAAARDAESAAPADARVVSRAIVPDTPSFPKKLPIVGFTTVVAFLLAAGAVVARSLIAADPDDQRRRGSPPPRSAAGPTDIPPPAGRTDGPGLARTTVHPPAPFGRTTAPGGSADASLAKPGSPAPRRTIDPGTERFDFDALVARLGTVETAGGGRRVLVVGTGSEEDFEALATALGRSLARSSRAVMVRMEVAGAAKHPGLTDIVAGEAAFGEAIRRDPGSRLHVIDRGVSEIGLLIEERQGLGIALDALGQAYDWILCAVNDGSTGAMRPLIAATSSWMDAVVIASDAAPDDANLVALYDLAEEAGVPEVIVAQEQPPAPIAMPAYPLRRSA</sequence>
<feature type="domain" description="Polysaccharide chain length determinant N-terminal" evidence="8">
    <location>
        <begin position="49"/>
        <end position="138"/>
    </location>
</feature>
<evidence type="ECO:0000256" key="6">
    <source>
        <dbReference type="SAM" id="MobiDB-lite"/>
    </source>
</evidence>
<dbReference type="KEGG" id="mno:Mnod_5214"/>
<evidence type="ECO:0000256" key="4">
    <source>
        <dbReference type="ARBA" id="ARBA00022989"/>
    </source>
</evidence>
<evidence type="ECO:0000256" key="7">
    <source>
        <dbReference type="SAM" id="Phobius"/>
    </source>
</evidence>
<dbReference type="HOGENOM" id="CLU_009912_3_0_5"/>
<dbReference type="AlphaFoldDB" id="B8IK47"/>
<keyword evidence="10" id="KW-1185">Reference proteome</keyword>
<feature type="transmembrane region" description="Helical" evidence="7">
    <location>
        <begin position="60"/>
        <end position="81"/>
    </location>
</feature>
<dbReference type="GO" id="GO:0004713">
    <property type="term" value="F:protein tyrosine kinase activity"/>
    <property type="evidence" value="ECO:0007669"/>
    <property type="project" value="TreeGrafter"/>
</dbReference>
<name>B8IK47_METNO</name>
<keyword evidence="5 7" id="KW-0472">Membrane</keyword>
<organism evidence="9 10">
    <name type="scientific">Methylobacterium nodulans (strain LMG 21967 / CNCM I-2342 / ORS 2060)</name>
    <dbReference type="NCBI Taxonomy" id="460265"/>
    <lineage>
        <taxon>Bacteria</taxon>
        <taxon>Pseudomonadati</taxon>
        <taxon>Pseudomonadota</taxon>
        <taxon>Alphaproteobacteria</taxon>
        <taxon>Hyphomicrobiales</taxon>
        <taxon>Methylobacteriaceae</taxon>
        <taxon>Methylobacterium</taxon>
    </lineage>
</organism>
<evidence type="ECO:0000313" key="10">
    <source>
        <dbReference type="Proteomes" id="UP000008207"/>
    </source>
</evidence>
<evidence type="ECO:0000256" key="1">
    <source>
        <dbReference type="ARBA" id="ARBA00004651"/>
    </source>
</evidence>
<comment type="subcellular location">
    <subcellularLocation>
        <location evidence="1">Cell membrane</location>
        <topology evidence="1">Multi-pass membrane protein</topology>
    </subcellularLocation>
</comment>
<evidence type="ECO:0000259" key="8">
    <source>
        <dbReference type="Pfam" id="PF02706"/>
    </source>
</evidence>
<keyword evidence="4 7" id="KW-1133">Transmembrane helix</keyword>
<dbReference type="InterPro" id="IPR003856">
    <property type="entry name" value="LPS_length_determ_N"/>
</dbReference>
<evidence type="ECO:0000256" key="3">
    <source>
        <dbReference type="ARBA" id="ARBA00022692"/>
    </source>
</evidence>
<reference evidence="9 10" key="1">
    <citation type="submission" date="2009-01" db="EMBL/GenBank/DDBJ databases">
        <title>Complete sequence of chromosome of Methylobacterium nodulans ORS 2060.</title>
        <authorList>
            <consortium name="US DOE Joint Genome Institute"/>
            <person name="Lucas S."/>
            <person name="Copeland A."/>
            <person name="Lapidus A."/>
            <person name="Glavina del Rio T."/>
            <person name="Dalin E."/>
            <person name="Tice H."/>
            <person name="Bruce D."/>
            <person name="Goodwin L."/>
            <person name="Pitluck S."/>
            <person name="Sims D."/>
            <person name="Brettin T."/>
            <person name="Detter J.C."/>
            <person name="Han C."/>
            <person name="Larimer F."/>
            <person name="Land M."/>
            <person name="Hauser L."/>
            <person name="Kyrpides N."/>
            <person name="Ivanova N."/>
            <person name="Marx C.J."/>
            <person name="Richardson P."/>
        </authorList>
    </citation>
    <scope>NUCLEOTIDE SEQUENCE [LARGE SCALE GENOMIC DNA]</scope>
    <source>
        <strain evidence="10">LMG 21967 / CNCM I-2342 / ORS 2060</strain>
    </source>
</reference>
<keyword evidence="3 7" id="KW-0812">Transmembrane</keyword>
<accession>B8IK47</accession>
<dbReference type="Proteomes" id="UP000008207">
    <property type="component" value="Chromosome"/>
</dbReference>
<evidence type="ECO:0000256" key="2">
    <source>
        <dbReference type="ARBA" id="ARBA00022475"/>
    </source>
</evidence>
<dbReference type="STRING" id="460265.Mnod_5214"/>
<evidence type="ECO:0000313" key="9">
    <source>
        <dbReference type="EMBL" id="ACL60060.1"/>
    </source>
</evidence>
<dbReference type="EMBL" id="CP001349">
    <property type="protein sequence ID" value="ACL60060.1"/>
    <property type="molecule type" value="Genomic_DNA"/>
</dbReference>
<dbReference type="GO" id="GO:0005886">
    <property type="term" value="C:plasma membrane"/>
    <property type="evidence" value="ECO:0007669"/>
    <property type="project" value="UniProtKB-SubCell"/>
</dbReference>
<evidence type="ECO:0000256" key="5">
    <source>
        <dbReference type="ARBA" id="ARBA00023136"/>
    </source>
</evidence>
<dbReference type="InterPro" id="IPR050445">
    <property type="entry name" value="Bact_polysacc_biosynth/exp"/>
</dbReference>
<dbReference type="eggNOG" id="COG3206">
    <property type="taxonomic scope" value="Bacteria"/>
</dbReference>
<keyword evidence="2" id="KW-1003">Cell membrane</keyword>
<gene>
    <name evidence="9" type="ordered locus">Mnod_5214</name>
</gene>
<dbReference type="PANTHER" id="PTHR32309:SF13">
    <property type="entry name" value="FERRIC ENTEROBACTIN TRANSPORT PROTEIN FEPE"/>
    <property type="match status" value="1"/>
</dbReference>
<feature type="transmembrane region" description="Helical" evidence="7">
    <location>
        <begin position="475"/>
        <end position="497"/>
    </location>
</feature>
<feature type="region of interest" description="Disordered" evidence="6">
    <location>
        <begin position="501"/>
        <end position="573"/>
    </location>
</feature>
<proteinExistence type="predicted"/>
<protein>
    <submittedName>
        <fullName evidence="9">Lipopolysaccharide biosynthesis protein</fullName>
    </submittedName>
</protein>
<dbReference type="PANTHER" id="PTHR32309">
    <property type="entry name" value="TYROSINE-PROTEIN KINASE"/>
    <property type="match status" value="1"/>
</dbReference>